<protein>
    <submittedName>
        <fullName evidence="4">Uncharacterized protein</fullName>
    </submittedName>
</protein>
<evidence type="ECO:0000313" key="5">
    <source>
        <dbReference type="Proteomes" id="UP001359559"/>
    </source>
</evidence>
<dbReference type="GO" id="GO:0003676">
    <property type="term" value="F:nucleic acid binding"/>
    <property type="evidence" value="ECO:0007669"/>
    <property type="project" value="InterPro"/>
</dbReference>
<comment type="similarity">
    <text evidence="1">Belongs to the mTERF family.</text>
</comment>
<evidence type="ECO:0000256" key="3">
    <source>
        <dbReference type="ARBA" id="ARBA00022946"/>
    </source>
</evidence>
<keyword evidence="2" id="KW-0806">Transcription termination</keyword>
<evidence type="ECO:0000313" key="4">
    <source>
        <dbReference type="EMBL" id="KAK7316692.1"/>
    </source>
</evidence>
<dbReference type="SMART" id="SM00733">
    <property type="entry name" value="Mterf"/>
    <property type="match status" value="5"/>
</dbReference>
<dbReference type="PANTHER" id="PTHR13068">
    <property type="entry name" value="CGI-12 PROTEIN-RELATED"/>
    <property type="match status" value="1"/>
</dbReference>
<organism evidence="4 5">
    <name type="scientific">Clitoria ternatea</name>
    <name type="common">Butterfly pea</name>
    <dbReference type="NCBI Taxonomy" id="43366"/>
    <lineage>
        <taxon>Eukaryota</taxon>
        <taxon>Viridiplantae</taxon>
        <taxon>Streptophyta</taxon>
        <taxon>Embryophyta</taxon>
        <taxon>Tracheophyta</taxon>
        <taxon>Spermatophyta</taxon>
        <taxon>Magnoliopsida</taxon>
        <taxon>eudicotyledons</taxon>
        <taxon>Gunneridae</taxon>
        <taxon>Pentapetalae</taxon>
        <taxon>rosids</taxon>
        <taxon>fabids</taxon>
        <taxon>Fabales</taxon>
        <taxon>Fabaceae</taxon>
        <taxon>Papilionoideae</taxon>
        <taxon>50 kb inversion clade</taxon>
        <taxon>NPAAA clade</taxon>
        <taxon>indigoferoid/millettioid clade</taxon>
        <taxon>Phaseoleae</taxon>
        <taxon>Clitoria</taxon>
    </lineage>
</organism>
<gene>
    <name evidence="4" type="ORF">RJT34_00343</name>
</gene>
<keyword evidence="3" id="KW-0809">Transit peptide</keyword>
<dbReference type="Gene3D" id="1.25.70.10">
    <property type="entry name" value="Transcription termination factor 3, mitochondrial"/>
    <property type="match status" value="2"/>
</dbReference>
<accession>A0AAN9KFW5</accession>
<dbReference type="PANTHER" id="PTHR13068:SF133">
    <property type="entry name" value="MITOCHONDRIAL TRANSCRIPTION TERMINATION FACTOR FAMILY PROTEIN"/>
    <property type="match status" value="1"/>
</dbReference>
<dbReference type="AlphaFoldDB" id="A0AAN9KFW5"/>
<keyword evidence="2" id="KW-0804">Transcription</keyword>
<dbReference type="Pfam" id="PF02536">
    <property type="entry name" value="mTERF"/>
    <property type="match status" value="1"/>
</dbReference>
<dbReference type="FunFam" id="1.25.70.10:FF:000001">
    <property type="entry name" value="Mitochondrial transcription termination factor-like"/>
    <property type="match status" value="1"/>
</dbReference>
<dbReference type="EMBL" id="JAYKXN010000001">
    <property type="protein sequence ID" value="KAK7316692.1"/>
    <property type="molecule type" value="Genomic_DNA"/>
</dbReference>
<evidence type="ECO:0000256" key="1">
    <source>
        <dbReference type="ARBA" id="ARBA00007692"/>
    </source>
</evidence>
<name>A0AAN9KFW5_CLITE</name>
<sequence length="399" mass="45656">MVRNFLISRLTATASSSFTRHKSAQIHLGSLLQHKHSNAFLVFFNSFASDTKDHPKGDTFTVSYLINSCGLSPELARKVSKRMHLKNPKTPNAVIDLFKNYGFSKTHLEKLVVKNPRVLVSKAKSTLLPKLEFLFSIGVSNADMPKLLLNNPGLLRRSLENVLIPRYEILKGILGDAHKVVSVLKRAPVSFTYCGMENHLVPNIKVLRSSCVPQSSISFLMMHFTTVAYARHSRFEEAVRKVKEFGFDPSKTSFVMALYVLLSMNEVTWDSRFRVYERWGWNREMFLQAFRKCPHSLKLSEETITKKMSFLVKDIGLLSEDVAAYPQILAYDLEKRIIPRVSVIKILKLKGLVKNDLHFSTFMGMKEEMFLQKFLINFLDYLPSLLDVYTGLISHKNVI</sequence>
<dbReference type="InterPro" id="IPR003690">
    <property type="entry name" value="MTERF"/>
</dbReference>
<evidence type="ECO:0000256" key="2">
    <source>
        <dbReference type="ARBA" id="ARBA00022472"/>
    </source>
</evidence>
<comment type="caution">
    <text evidence="4">The sequence shown here is derived from an EMBL/GenBank/DDBJ whole genome shotgun (WGS) entry which is preliminary data.</text>
</comment>
<dbReference type="GO" id="GO:0006353">
    <property type="term" value="P:DNA-templated transcription termination"/>
    <property type="evidence" value="ECO:0007669"/>
    <property type="project" value="UniProtKB-KW"/>
</dbReference>
<keyword evidence="5" id="KW-1185">Reference proteome</keyword>
<proteinExistence type="inferred from homology"/>
<dbReference type="InterPro" id="IPR038538">
    <property type="entry name" value="MTERF_sf"/>
</dbReference>
<dbReference type="Proteomes" id="UP001359559">
    <property type="component" value="Unassembled WGS sequence"/>
</dbReference>
<keyword evidence="2" id="KW-0805">Transcription regulation</keyword>
<reference evidence="4 5" key="1">
    <citation type="submission" date="2024-01" db="EMBL/GenBank/DDBJ databases">
        <title>The genomes of 5 underutilized Papilionoideae crops provide insights into root nodulation and disease resistance.</title>
        <authorList>
            <person name="Yuan L."/>
        </authorList>
    </citation>
    <scope>NUCLEOTIDE SEQUENCE [LARGE SCALE GENOMIC DNA]</scope>
    <source>
        <strain evidence="4">LY-2023</strain>
        <tissue evidence="4">Leaf</tissue>
    </source>
</reference>